<organism evidence="1 2">
    <name type="scientific">Halomonas elongata</name>
    <dbReference type="NCBI Taxonomy" id="2746"/>
    <lineage>
        <taxon>Bacteria</taxon>
        <taxon>Pseudomonadati</taxon>
        <taxon>Pseudomonadota</taxon>
        <taxon>Gammaproteobacteria</taxon>
        <taxon>Oceanospirillales</taxon>
        <taxon>Halomonadaceae</taxon>
        <taxon>Halomonas</taxon>
    </lineage>
</organism>
<keyword evidence="1" id="KW-0645">Protease</keyword>
<dbReference type="EMBL" id="MAJD01000001">
    <property type="protein sequence ID" value="OBX37147.1"/>
    <property type="molecule type" value="Genomic_DNA"/>
</dbReference>
<dbReference type="Gene3D" id="3.40.630.10">
    <property type="entry name" value="Zn peptidases"/>
    <property type="match status" value="1"/>
</dbReference>
<dbReference type="Proteomes" id="UP000092504">
    <property type="component" value="Unassembled WGS sequence"/>
</dbReference>
<dbReference type="EC" id="3.4.17.11" evidence="1"/>
<sequence length="117" mass="13037">MRYFDSSEYERVLNEARDITENQLIDDTEVEFRLEKGRPPLPSNPQTQALAEQAQQIYQELDRELQAVEIGGGTDAAYAYHADSPTPAVLESLGLAGGVITAMRNSFWSTVWCPVST</sequence>
<protein>
    <submittedName>
        <fullName evidence="1">Carboxypeptidase G2</fullName>
        <ecNumber evidence="1">3.4.17.11</ecNumber>
    </submittedName>
</protein>
<reference evidence="1 2" key="1">
    <citation type="submission" date="2016-06" db="EMBL/GenBank/DDBJ databases">
        <title>Genome sequence of halotolerant plant growth promoting strain of Halomonas elongata HEK1 isolated from salterns of Rann of Kutch, Gujarat, India.</title>
        <authorList>
            <person name="Gaba S."/>
            <person name="Singh R.N."/>
            <person name="Abrol S."/>
            <person name="Kaushik R."/>
            <person name="Saxena A.K."/>
        </authorList>
    </citation>
    <scope>NUCLEOTIDE SEQUENCE [LARGE SCALE GENOMIC DNA]</scope>
    <source>
        <strain evidence="1 2">HEK1</strain>
    </source>
</reference>
<dbReference type="AlphaFoldDB" id="A0A1B8P4I5"/>
<evidence type="ECO:0000313" key="2">
    <source>
        <dbReference type="Proteomes" id="UP000092504"/>
    </source>
</evidence>
<proteinExistence type="predicted"/>
<accession>A0A1B8P4I5</accession>
<evidence type="ECO:0000313" key="1">
    <source>
        <dbReference type="EMBL" id="OBX37147.1"/>
    </source>
</evidence>
<dbReference type="Gene3D" id="3.30.70.360">
    <property type="match status" value="1"/>
</dbReference>
<keyword evidence="1" id="KW-0378">Hydrolase</keyword>
<dbReference type="PATRIC" id="fig|2746.7.peg.1545"/>
<dbReference type="SUPFAM" id="SSF53187">
    <property type="entry name" value="Zn-dependent exopeptidases"/>
    <property type="match status" value="1"/>
</dbReference>
<dbReference type="GO" id="GO:0004180">
    <property type="term" value="F:carboxypeptidase activity"/>
    <property type="evidence" value="ECO:0007669"/>
    <property type="project" value="UniProtKB-KW"/>
</dbReference>
<name>A0A1B8P4I5_HALEL</name>
<comment type="caution">
    <text evidence="1">The sequence shown here is derived from an EMBL/GenBank/DDBJ whole genome shotgun (WGS) entry which is preliminary data.</text>
</comment>
<keyword evidence="1" id="KW-0121">Carboxypeptidase</keyword>
<gene>
    <name evidence="1" type="primary">cpg2_1</name>
    <name evidence="1" type="ORF">A8U91_01496</name>
</gene>